<dbReference type="InterPro" id="IPR020449">
    <property type="entry name" value="Tscrpt_reg_AraC-type_HTH"/>
</dbReference>
<evidence type="ECO:0000313" key="6">
    <source>
        <dbReference type="Proteomes" id="UP000321400"/>
    </source>
</evidence>
<organism evidence="5 6">
    <name type="scientific">Halolactibacillus alkaliphilus</name>
    <dbReference type="NCBI Taxonomy" id="442899"/>
    <lineage>
        <taxon>Bacteria</taxon>
        <taxon>Bacillati</taxon>
        <taxon>Bacillota</taxon>
        <taxon>Bacilli</taxon>
        <taxon>Bacillales</taxon>
        <taxon>Bacillaceae</taxon>
        <taxon>Halolactibacillus</taxon>
    </lineage>
</organism>
<proteinExistence type="predicted"/>
<dbReference type="PRINTS" id="PR00032">
    <property type="entry name" value="HTHARAC"/>
</dbReference>
<dbReference type="SUPFAM" id="SSF51215">
    <property type="entry name" value="Regulatory protein AraC"/>
    <property type="match status" value="1"/>
</dbReference>
<dbReference type="PROSITE" id="PS01124">
    <property type="entry name" value="HTH_ARAC_FAMILY_2"/>
    <property type="match status" value="1"/>
</dbReference>
<evidence type="ECO:0000313" key="5">
    <source>
        <dbReference type="EMBL" id="GEN57924.1"/>
    </source>
</evidence>
<gene>
    <name evidence="5" type="ORF">HAL01_23880</name>
</gene>
<keyword evidence="1" id="KW-0805">Transcription regulation</keyword>
<evidence type="ECO:0000256" key="2">
    <source>
        <dbReference type="ARBA" id="ARBA00023125"/>
    </source>
</evidence>
<protein>
    <submittedName>
        <fullName evidence="5">AraC family transcriptional regulator</fullName>
    </submittedName>
</protein>
<keyword evidence="3" id="KW-0804">Transcription</keyword>
<accession>A0A511X4P7</accession>
<dbReference type="RefSeq" id="WP_089802920.1">
    <property type="nucleotide sequence ID" value="NZ_BJYE01000048.1"/>
</dbReference>
<dbReference type="EMBL" id="BJYE01000048">
    <property type="protein sequence ID" value="GEN57924.1"/>
    <property type="molecule type" value="Genomic_DNA"/>
</dbReference>
<dbReference type="SMART" id="SM00342">
    <property type="entry name" value="HTH_ARAC"/>
    <property type="match status" value="1"/>
</dbReference>
<evidence type="ECO:0000259" key="4">
    <source>
        <dbReference type="PROSITE" id="PS01124"/>
    </source>
</evidence>
<sequence length="283" mass="32487">MNTFGFSYNDSHLVPVCLYAIGEEVHTANYFWSGNNLPDINTVLFQYTLSGAGILEYENERHHLGPGDAFLVKIPSDHTYYLPETSTSWRFIYITLSGEFALNIINTLAENQCVLSVHPKSRVINQLKYTLSLAKRGQLHAVFQASKESYVFLMELMNTLTTLEKPNVPFVIQQALDVIHTQFHEDLDLSILHQASGLSMYHFSRLFKHYTKKTPIDYLTSLRMQQAMELLANTTLPIADIAHKVGYKNGNYFAKVFKKQNNLAPSIYRAEKQAFHERTRTFH</sequence>
<dbReference type="PANTHER" id="PTHR43280">
    <property type="entry name" value="ARAC-FAMILY TRANSCRIPTIONAL REGULATOR"/>
    <property type="match status" value="1"/>
</dbReference>
<dbReference type="Gene3D" id="2.60.120.280">
    <property type="entry name" value="Regulatory protein AraC"/>
    <property type="match status" value="1"/>
</dbReference>
<dbReference type="GO" id="GO:0043565">
    <property type="term" value="F:sequence-specific DNA binding"/>
    <property type="evidence" value="ECO:0007669"/>
    <property type="project" value="InterPro"/>
</dbReference>
<comment type="caution">
    <text evidence="5">The sequence shown here is derived from an EMBL/GenBank/DDBJ whole genome shotgun (WGS) entry which is preliminary data.</text>
</comment>
<reference evidence="5 6" key="1">
    <citation type="submission" date="2019-07" db="EMBL/GenBank/DDBJ databases">
        <title>Whole genome shotgun sequence of Halolactibacillus alkaliphilus NBRC 103919.</title>
        <authorList>
            <person name="Hosoyama A."/>
            <person name="Uohara A."/>
            <person name="Ohji S."/>
            <person name="Ichikawa N."/>
        </authorList>
    </citation>
    <scope>NUCLEOTIDE SEQUENCE [LARGE SCALE GENOMIC DNA]</scope>
    <source>
        <strain evidence="5 6">NBRC 103919</strain>
    </source>
</reference>
<evidence type="ECO:0000256" key="1">
    <source>
        <dbReference type="ARBA" id="ARBA00023015"/>
    </source>
</evidence>
<dbReference type="InterPro" id="IPR003313">
    <property type="entry name" value="AraC-bd"/>
</dbReference>
<dbReference type="InterPro" id="IPR037923">
    <property type="entry name" value="HTH-like"/>
</dbReference>
<dbReference type="GO" id="GO:0003700">
    <property type="term" value="F:DNA-binding transcription factor activity"/>
    <property type="evidence" value="ECO:0007669"/>
    <property type="project" value="InterPro"/>
</dbReference>
<dbReference type="Gene3D" id="1.10.10.60">
    <property type="entry name" value="Homeodomain-like"/>
    <property type="match status" value="2"/>
</dbReference>
<dbReference type="InterPro" id="IPR018062">
    <property type="entry name" value="HTH_AraC-typ_CS"/>
</dbReference>
<dbReference type="Proteomes" id="UP000321400">
    <property type="component" value="Unassembled WGS sequence"/>
</dbReference>
<name>A0A511X4P7_9BACI</name>
<evidence type="ECO:0000256" key="3">
    <source>
        <dbReference type="ARBA" id="ARBA00023163"/>
    </source>
</evidence>
<dbReference type="AlphaFoldDB" id="A0A511X4P7"/>
<dbReference type="STRING" id="442899.SAMN05720591_12723"/>
<dbReference type="InterPro" id="IPR009057">
    <property type="entry name" value="Homeodomain-like_sf"/>
</dbReference>
<feature type="domain" description="HTH araC/xylS-type" evidence="4">
    <location>
        <begin position="173"/>
        <end position="271"/>
    </location>
</feature>
<keyword evidence="2" id="KW-0238">DNA-binding</keyword>
<dbReference type="PANTHER" id="PTHR43280:SF2">
    <property type="entry name" value="HTH-TYPE TRANSCRIPTIONAL REGULATOR EXSA"/>
    <property type="match status" value="1"/>
</dbReference>
<dbReference type="OrthoDB" id="2237754at2"/>
<dbReference type="InterPro" id="IPR018060">
    <property type="entry name" value="HTH_AraC"/>
</dbReference>
<dbReference type="Pfam" id="PF12833">
    <property type="entry name" value="HTH_18"/>
    <property type="match status" value="1"/>
</dbReference>
<dbReference type="SUPFAM" id="SSF46689">
    <property type="entry name" value="Homeodomain-like"/>
    <property type="match status" value="2"/>
</dbReference>
<keyword evidence="6" id="KW-1185">Reference proteome</keyword>
<dbReference type="PROSITE" id="PS00041">
    <property type="entry name" value="HTH_ARAC_FAMILY_1"/>
    <property type="match status" value="1"/>
</dbReference>
<dbReference type="Pfam" id="PF02311">
    <property type="entry name" value="AraC_binding"/>
    <property type="match status" value="1"/>
</dbReference>